<keyword evidence="9" id="KW-0282">Flagellum</keyword>
<organism evidence="9 10">
    <name type="scientific">Neptunomonas phycophila</name>
    <dbReference type="NCBI Taxonomy" id="1572645"/>
    <lineage>
        <taxon>Bacteria</taxon>
        <taxon>Pseudomonadati</taxon>
        <taxon>Pseudomonadota</taxon>
        <taxon>Gammaproteobacteria</taxon>
        <taxon>Oceanospirillales</taxon>
        <taxon>Oceanospirillaceae</taxon>
        <taxon>Neptunomonas</taxon>
    </lineage>
</organism>
<evidence type="ECO:0000256" key="3">
    <source>
        <dbReference type="ARBA" id="ARBA00014754"/>
    </source>
</evidence>
<dbReference type="InterPro" id="IPR041231">
    <property type="entry name" value="FlgA_N"/>
</dbReference>
<reference evidence="9" key="1">
    <citation type="submission" date="2023-07" db="EMBL/GenBank/DDBJ databases">
        <title>Genome content predicts the carbon catabolic preferences of heterotrophic bacteria.</title>
        <authorList>
            <person name="Gralka M."/>
        </authorList>
    </citation>
    <scope>NUCLEOTIDE SEQUENCE</scope>
    <source>
        <strain evidence="9">I2M16</strain>
    </source>
</reference>
<dbReference type="EMBL" id="JAUOPG010000014">
    <property type="protein sequence ID" value="MDO6455274.1"/>
    <property type="molecule type" value="Genomic_DNA"/>
</dbReference>
<keyword evidence="5 7" id="KW-0574">Periplasm</keyword>
<evidence type="ECO:0000256" key="2">
    <source>
        <dbReference type="ARBA" id="ARBA00010474"/>
    </source>
</evidence>
<dbReference type="Proteomes" id="UP001169862">
    <property type="component" value="Unassembled WGS sequence"/>
</dbReference>
<dbReference type="NCBIfam" id="TIGR03170">
    <property type="entry name" value="flgA_cterm"/>
    <property type="match status" value="1"/>
</dbReference>
<feature type="domain" description="SAF" evidence="8">
    <location>
        <begin position="110"/>
        <end position="172"/>
    </location>
</feature>
<name>A0AAW7XQE7_9GAMM</name>
<comment type="caution">
    <text evidence="9">The sequence shown here is derived from an EMBL/GenBank/DDBJ whole genome shotgun (WGS) entry which is preliminary data.</text>
</comment>
<evidence type="ECO:0000313" key="9">
    <source>
        <dbReference type="EMBL" id="MDO6455274.1"/>
    </source>
</evidence>
<comment type="similarity">
    <text evidence="2 7">Belongs to the FlgA family.</text>
</comment>
<dbReference type="GO" id="GO:0044780">
    <property type="term" value="P:bacterial-type flagellum assembly"/>
    <property type="evidence" value="ECO:0007669"/>
    <property type="project" value="InterPro"/>
</dbReference>
<dbReference type="SMART" id="SM00858">
    <property type="entry name" value="SAF"/>
    <property type="match status" value="1"/>
</dbReference>
<proteinExistence type="inferred from homology"/>
<comment type="function">
    <text evidence="6 7">Involved in the assembly process of the P-ring formation. It may associate with FlgF on the rod constituting a structure essential for the P-ring assembly or may act as a modulator protein for the P-ring assembly.</text>
</comment>
<dbReference type="InterPro" id="IPR013974">
    <property type="entry name" value="SAF"/>
</dbReference>
<keyword evidence="4" id="KW-0732">Signal</keyword>
<dbReference type="GO" id="GO:0042597">
    <property type="term" value="C:periplasmic space"/>
    <property type="evidence" value="ECO:0007669"/>
    <property type="project" value="UniProtKB-SubCell"/>
</dbReference>
<protein>
    <recommendedName>
        <fullName evidence="3 7">Flagella basal body P-ring formation protein FlgA</fullName>
    </recommendedName>
</protein>
<evidence type="ECO:0000256" key="1">
    <source>
        <dbReference type="ARBA" id="ARBA00004418"/>
    </source>
</evidence>
<evidence type="ECO:0000256" key="7">
    <source>
        <dbReference type="RuleBase" id="RU362063"/>
    </source>
</evidence>
<keyword evidence="9" id="KW-0966">Cell projection</keyword>
<dbReference type="Gene3D" id="2.30.30.760">
    <property type="match status" value="1"/>
</dbReference>
<dbReference type="Gene3D" id="3.90.1210.10">
    <property type="entry name" value="Antifreeze-like/N-acetylneuraminic acid synthase C-terminal domain"/>
    <property type="match status" value="1"/>
</dbReference>
<dbReference type="Pfam" id="PF17656">
    <property type="entry name" value="ChapFlgA_N"/>
    <property type="match status" value="1"/>
</dbReference>
<dbReference type="AlphaFoldDB" id="A0AAW7XQE7"/>
<dbReference type="PANTHER" id="PTHR36307">
    <property type="entry name" value="FLAGELLA BASAL BODY P-RING FORMATION PROTEIN FLGA"/>
    <property type="match status" value="1"/>
</dbReference>
<evidence type="ECO:0000313" key="10">
    <source>
        <dbReference type="Proteomes" id="UP001169862"/>
    </source>
</evidence>
<evidence type="ECO:0000256" key="6">
    <source>
        <dbReference type="ARBA" id="ARBA00025643"/>
    </source>
</evidence>
<dbReference type="InterPro" id="IPR017585">
    <property type="entry name" value="SAF_FlgA"/>
</dbReference>
<evidence type="ECO:0000256" key="5">
    <source>
        <dbReference type="ARBA" id="ARBA00022764"/>
    </source>
</evidence>
<dbReference type="CDD" id="cd11614">
    <property type="entry name" value="SAF_CpaB_FlgA_like"/>
    <property type="match status" value="1"/>
</dbReference>
<gene>
    <name evidence="9" type="primary">flgA</name>
    <name evidence="9" type="ORF">Q4490_17050</name>
</gene>
<dbReference type="Pfam" id="PF13144">
    <property type="entry name" value="ChapFlgA"/>
    <property type="match status" value="1"/>
</dbReference>
<evidence type="ECO:0000256" key="4">
    <source>
        <dbReference type="ARBA" id="ARBA00022729"/>
    </source>
</evidence>
<dbReference type="PANTHER" id="PTHR36307:SF1">
    <property type="entry name" value="FLAGELLA BASAL BODY P-RING FORMATION PROTEIN FLGA"/>
    <property type="match status" value="1"/>
</dbReference>
<evidence type="ECO:0000259" key="8">
    <source>
        <dbReference type="SMART" id="SM00858"/>
    </source>
</evidence>
<dbReference type="InterPro" id="IPR039246">
    <property type="entry name" value="Flagellar_FlgA"/>
</dbReference>
<comment type="subcellular location">
    <subcellularLocation>
        <location evidence="1 7">Periplasm</location>
    </subcellularLocation>
</comment>
<dbReference type="RefSeq" id="WP_303552304.1">
    <property type="nucleotide sequence ID" value="NZ_JAUOPG010000014.1"/>
</dbReference>
<sequence>MSFKRLFLVVGTLEILFSSFLLPAKALAAESLQTIITQRLEAHFAKQLPHTSITIDINSINDGINQRKCSNLSFPIPKALPPGGRLTLRVSCSDPQTWHTYVAAKVIAIAPVAYTARAIAKGSSITAKDIRFVKDNLATLNRGYFRDPAQVIGLKARRSLSPNTALTPQLLEAALLVNKGDSVIIQAQISGLSIRTQGVALEDGSLGEQIDVMNSRSQKVIRAYVISRGVVSATPAY</sequence>
<accession>A0AAW7XQE7</accession>
<keyword evidence="7" id="KW-1005">Bacterial flagellum biogenesis</keyword>
<keyword evidence="9" id="KW-0969">Cilium</keyword>